<reference evidence="2" key="1">
    <citation type="journal article" date="2013" name="Nature">
        <title>Pan genome of the phytoplankton Emiliania underpins its global distribution.</title>
        <authorList>
            <person name="Read B.A."/>
            <person name="Kegel J."/>
            <person name="Klute M.J."/>
            <person name="Kuo A."/>
            <person name="Lefebvre S.C."/>
            <person name="Maumus F."/>
            <person name="Mayer C."/>
            <person name="Miller J."/>
            <person name="Monier A."/>
            <person name="Salamov A."/>
            <person name="Young J."/>
            <person name="Aguilar M."/>
            <person name="Claverie J.M."/>
            <person name="Frickenhaus S."/>
            <person name="Gonzalez K."/>
            <person name="Herman E.K."/>
            <person name="Lin Y.C."/>
            <person name="Napier J."/>
            <person name="Ogata H."/>
            <person name="Sarno A.F."/>
            <person name="Shmutz J."/>
            <person name="Schroeder D."/>
            <person name="de Vargas C."/>
            <person name="Verret F."/>
            <person name="von Dassow P."/>
            <person name="Valentin K."/>
            <person name="Van de Peer Y."/>
            <person name="Wheeler G."/>
            <person name="Dacks J.B."/>
            <person name="Delwiche C.F."/>
            <person name="Dyhrman S.T."/>
            <person name="Glockner G."/>
            <person name="John U."/>
            <person name="Richards T."/>
            <person name="Worden A.Z."/>
            <person name="Zhang X."/>
            <person name="Grigoriev I.V."/>
            <person name="Allen A.E."/>
            <person name="Bidle K."/>
            <person name="Borodovsky M."/>
            <person name="Bowler C."/>
            <person name="Brownlee C."/>
            <person name="Cock J.M."/>
            <person name="Elias M."/>
            <person name="Gladyshev V.N."/>
            <person name="Groth M."/>
            <person name="Guda C."/>
            <person name="Hadaegh A."/>
            <person name="Iglesias-Rodriguez M.D."/>
            <person name="Jenkins J."/>
            <person name="Jones B.M."/>
            <person name="Lawson T."/>
            <person name="Leese F."/>
            <person name="Lindquist E."/>
            <person name="Lobanov A."/>
            <person name="Lomsadze A."/>
            <person name="Malik S.B."/>
            <person name="Marsh M.E."/>
            <person name="Mackinder L."/>
            <person name="Mock T."/>
            <person name="Mueller-Roeber B."/>
            <person name="Pagarete A."/>
            <person name="Parker M."/>
            <person name="Probert I."/>
            <person name="Quesneville H."/>
            <person name="Raines C."/>
            <person name="Rensing S.A."/>
            <person name="Riano-Pachon D.M."/>
            <person name="Richier S."/>
            <person name="Rokitta S."/>
            <person name="Shiraiwa Y."/>
            <person name="Soanes D.M."/>
            <person name="van der Giezen M."/>
            <person name="Wahlund T.M."/>
            <person name="Williams B."/>
            <person name="Wilson W."/>
            <person name="Wolfe G."/>
            <person name="Wurch L.L."/>
        </authorList>
    </citation>
    <scope>NUCLEOTIDE SEQUENCE</scope>
</reference>
<dbReference type="PaxDb" id="2903-EOD11887"/>
<evidence type="ECO:0008006" key="3">
    <source>
        <dbReference type="Google" id="ProtNLM"/>
    </source>
</evidence>
<protein>
    <recommendedName>
        <fullName evidence="3">Cyclic nucleotide-binding domain-containing protein</fullName>
    </recommendedName>
</protein>
<evidence type="ECO:0000313" key="1">
    <source>
        <dbReference type="EnsemblProtists" id="EOD11887"/>
    </source>
</evidence>
<dbReference type="GeneID" id="17258050"/>
<proteinExistence type="predicted"/>
<evidence type="ECO:0000313" key="2">
    <source>
        <dbReference type="Proteomes" id="UP000013827"/>
    </source>
</evidence>
<name>A0A0D3IKV2_EMIH1</name>
<sequence>MRSTKSEGAPSSSPSLLERLQSQPPKIFAAVKENLVRDWLNHVAGFFRALALVQSDVLLLQSFMLTSSSFTIFRLGKDAQYTAVGYAFLFASLSGFATFKIARDRFVWLTEEEEAIYAAHFNDDEDAGKNMTKPLFKKLMSIARRAECDADFTVLERGKTSGLALLVDGTATISSSTWSTSMLGNTEEAMQYRLRSFPTTAHAPVEIVRGRGFYGEVSFVHGLTSGRNDAARADVSFSAGSRYIFWDGEELRALLKKNPALSNALIACVSMTISRKLYDTTTSVDSTSRDLQTARTELDEEVYRRDAISVALHALVEQKDCEEPGSGAKLFAYLEDLRAKRASRLGPVAAAGTATCDHDARAHRRHAISGETHERMLKELRLKLSDDERILGPDAPSLIDLCSRLVERVRPEAKIDRRVNLLKGGGSRHPSFVVRQGSVHYGDGPG</sequence>
<dbReference type="AlphaFoldDB" id="A0A0D3IKV2"/>
<dbReference type="KEGG" id="ehx:EMIHUDRAFT_214254"/>
<dbReference type="RefSeq" id="XP_005764316.1">
    <property type="nucleotide sequence ID" value="XM_005764259.1"/>
</dbReference>
<dbReference type="EnsemblProtists" id="EOD11887">
    <property type="protein sequence ID" value="EOD11887"/>
    <property type="gene ID" value="EMIHUDRAFT_214254"/>
</dbReference>
<reference evidence="1" key="2">
    <citation type="submission" date="2024-10" db="UniProtKB">
        <authorList>
            <consortium name="EnsemblProtists"/>
        </authorList>
    </citation>
    <scope>IDENTIFICATION</scope>
</reference>
<keyword evidence="2" id="KW-1185">Reference proteome</keyword>
<dbReference type="HOGENOM" id="CLU_614583_0_0_1"/>
<dbReference type="Proteomes" id="UP000013827">
    <property type="component" value="Unassembled WGS sequence"/>
</dbReference>
<organism evidence="1 2">
    <name type="scientific">Emiliania huxleyi (strain CCMP1516)</name>
    <dbReference type="NCBI Taxonomy" id="280463"/>
    <lineage>
        <taxon>Eukaryota</taxon>
        <taxon>Haptista</taxon>
        <taxon>Haptophyta</taxon>
        <taxon>Prymnesiophyceae</taxon>
        <taxon>Isochrysidales</taxon>
        <taxon>Noelaerhabdaceae</taxon>
        <taxon>Emiliania</taxon>
    </lineage>
</organism>
<accession>A0A0D3IKV2</accession>